<dbReference type="AlphaFoldDB" id="A0A327L8E5"/>
<keyword evidence="2" id="KW-1185">Reference proteome</keyword>
<gene>
    <name evidence="1" type="ORF">CH341_11410</name>
</gene>
<accession>A0A327L8E5</accession>
<comment type="caution">
    <text evidence="1">The sequence shown here is derived from an EMBL/GenBank/DDBJ whole genome shotgun (WGS) entry which is preliminary data.</text>
</comment>
<dbReference type="Proteomes" id="UP000249130">
    <property type="component" value="Unassembled WGS sequence"/>
</dbReference>
<dbReference type="OrthoDB" id="5464931at2"/>
<evidence type="ECO:0000313" key="1">
    <source>
        <dbReference type="EMBL" id="RAI43978.1"/>
    </source>
</evidence>
<protein>
    <submittedName>
        <fullName evidence="1">Uncharacterized protein</fullName>
    </submittedName>
</protein>
<dbReference type="EMBL" id="NPEX01000062">
    <property type="protein sequence ID" value="RAI43978.1"/>
    <property type="molecule type" value="Genomic_DNA"/>
</dbReference>
<evidence type="ECO:0000313" key="2">
    <source>
        <dbReference type="Proteomes" id="UP000249130"/>
    </source>
</evidence>
<organism evidence="1 2">
    <name type="scientific">Rhodoplanes roseus</name>
    <dbReference type="NCBI Taxonomy" id="29409"/>
    <lineage>
        <taxon>Bacteria</taxon>
        <taxon>Pseudomonadati</taxon>
        <taxon>Pseudomonadota</taxon>
        <taxon>Alphaproteobacteria</taxon>
        <taxon>Hyphomicrobiales</taxon>
        <taxon>Nitrobacteraceae</taxon>
        <taxon>Rhodoplanes</taxon>
    </lineage>
</organism>
<proteinExistence type="predicted"/>
<dbReference type="RefSeq" id="WP_111419164.1">
    <property type="nucleotide sequence ID" value="NZ_NPEX01000062.1"/>
</dbReference>
<reference evidence="1 2" key="1">
    <citation type="submission" date="2017-07" db="EMBL/GenBank/DDBJ databases">
        <title>Draft Genome Sequences of Select Purple Nonsulfur Bacteria.</title>
        <authorList>
            <person name="Lasarre B."/>
            <person name="Mckinlay J.B."/>
        </authorList>
    </citation>
    <scope>NUCLEOTIDE SEQUENCE [LARGE SCALE GENOMIC DNA]</scope>
    <source>
        <strain evidence="1 2">DSM 5909</strain>
    </source>
</reference>
<name>A0A327L8E5_9BRAD</name>
<sequence length="146" mass="15166">MRDHAHNILAKRVLSPASVSDNTAQVGQIIDRLGFESLTYIISTGSIADADATFAVLLEESDTANMAGAVAVADADMISQTAGTAPETAAGFLFDADDQVRKLGYIGNKRYTRLTITPTGNASAALLSSVAILARPENSPVTQVAA</sequence>